<protein>
    <submittedName>
        <fullName evidence="10">YeeE/YedE thiosulfate transporter family protein</fullName>
    </submittedName>
</protein>
<keyword evidence="2" id="KW-0813">Transport</keyword>
<evidence type="ECO:0000256" key="4">
    <source>
        <dbReference type="ARBA" id="ARBA00022519"/>
    </source>
</evidence>
<feature type="transmembrane region" description="Helical" evidence="9">
    <location>
        <begin position="84"/>
        <end position="105"/>
    </location>
</feature>
<evidence type="ECO:0000256" key="6">
    <source>
        <dbReference type="ARBA" id="ARBA00022989"/>
    </source>
</evidence>
<evidence type="ECO:0000313" key="10">
    <source>
        <dbReference type="EMBL" id="GAA0732021.1"/>
    </source>
</evidence>
<keyword evidence="11" id="KW-1185">Reference proteome</keyword>
<dbReference type="PANTHER" id="PTHR30574:SF1">
    <property type="entry name" value="SULPHUR TRANSPORT DOMAIN-CONTAINING PROTEIN"/>
    <property type="match status" value="1"/>
</dbReference>
<evidence type="ECO:0000256" key="5">
    <source>
        <dbReference type="ARBA" id="ARBA00022692"/>
    </source>
</evidence>
<keyword evidence="4" id="KW-0997">Cell inner membrane</keyword>
<evidence type="ECO:0000256" key="8">
    <source>
        <dbReference type="ARBA" id="ARBA00035655"/>
    </source>
</evidence>
<evidence type="ECO:0000313" key="11">
    <source>
        <dbReference type="Proteomes" id="UP001501510"/>
    </source>
</evidence>
<dbReference type="PANTHER" id="PTHR30574">
    <property type="entry name" value="INNER MEMBRANE PROTEIN YEDE"/>
    <property type="match status" value="1"/>
</dbReference>
<dbReference type="Proteomes" id="UP001501510">
    <property type="component" value="Unassembled WGS sequence"/>
</dbReference>
<organism evidence="10 11">
    <name type="scientific">Clostridium oceanicum</name>
    <dbReference type="NCBI Taxonomy" id="1543"/>
    <lineage>
        <taxon>Bacteria</taxon>
        <taxon>Bacillati</taxon>
        <taxon>Bacillota</taxon>
        <taxon>Clostridia</taxon>
        <taxon>Eubacteriales</taxon>
        <taxon>Clostridiaceae</taxon>
        <taxon>Clostridium</taxon>
    </lineage>
</organism>
<keyword evidence="7 9" id="KW-0472">Membrane</keyword>
<evidence type="ECO:0000256" key="9">
    <source>
        <dbReference type="SAM" id="Phobius"/>
    </source>
</evidence>
<dbReference type="InterPro" id="IPR007272">
    <property type="entry name" value="Sulf_transp_TsuA/YedE"/>
</dbReference>
<evidence type="ECO:0000256" key="7">
    <source>
        <dbReference type="ARBA" id="ARBA00023136"/>
    </source>
</evidence>
<comment type="subcellular location">
    <subcellularLocation>
        <location evidence="1">Cell inner membrane</location>
        <topology evidence="1">Multi-pass membrane protein</topology>
    </subcellularLocation>
</comment>
<dbReference type="Pfam" id="PF04143">
    <property type="entry name" value="Sulf_transp"/>
    <property type="match status" value="1"/>
</dbReference>
<feature type="transmembrane region" description="Helical" evidence="9">
    <location>
        <begin position="12"/>
        <end position="31"/>
    </location>
</feature>
<name>A0ABN1J8F2_9CLOT</name>
<keyword evidence="6 9" id="KW-1133">Transmembrane helix</keyword>
<sequence length="177" mass="19685">MKSIITFLKKPWPYWVGGILLGLLNVILLGLSGISWQVTSGFLMWGSGVLDCCGIKIFDLSYFASYKDYYEPLIQNHNIFLNQYTILNLGVILGSLIATLLACQFRFKKIKNKKQLMFALLGGIMMGYGTRLGIGCNIGALFSGIPSLSMHAWIFGIFTILGAWVGVKILMNFIDIL</sequence>
<dbReference type="RefSeq" id="WP_343757762.1">
    <property type="nucleotide sequence ID" value="NZ_BAAACG010000001.1"/>
</dbReference>
<feature type="transmembrane region" description="Helical" evidence="9">
    <location>
        <begin position="152"/>
        <end position="171"/>
    </location>
</feature>
<reference evidence="10 11" key="1">
    <citation type="journal article" date="2019" name="Int. J. Syst. Evol. Microbiol.">
        <title>The Global Catalogue of Microorganisms (GCM) 10K type strain sequencing project: providing services to taxonomists for standard genome sequencing and annotation.</title>
        <authorList>
            <consortium name="The Broad Institute Genomics Platform"/>
            <consortium name="The Broad Institute Genome Sequencing Center for Infectious Disease"/>
            <person name="Wu L."/>
            <person name="Ma J."/>
        </authorList>
    </citation>
    <scope>NUCLEOTIDE SEQUENCE [LARGE SCALE GENOMIC DNA]</scope>
    <source>
        <strain evidence="10 11">JCM 1407</strain>
    </source>
</reference>
<comment type="caution">
    <text evidence="10">The sequence shown here is derived from an EMBL/GenBank/DDBJ whole genome shotgun (WGS) entry which is preliminary data.</text>
</comment>
<proteinExistence type="inferred from homology"/>
<evidence type="ECO:0000256" key="1">
    <source>
        <dbReference type="ARBA" id="ARBA00004429"/>
    </source>
</evidence>
<feature type="transmembrane region" description="Helical" evidence="9">
    <location>
        <begin position="117"/>
        <end position="140"/>
    </location>
</feature>
<keyword evidence="3" id="KW-1003">Cell membrane</keyword>
<dbReference type="EMBL" id="BAAACG010000001">
    <property type="protein sequence ID" value="GAA0732021.1"/>
    <property type="molecule type" value="Genomic_DNA"/>
</dbReference>
<evidence type="ECO:0000256" key="2">
    <source>
        <dbReference type="ARBA" id="ARBA00022448"/>
    </source>
</evidence>
<gene>
    <name evidence="10" type="ORF">GCM10008906_01160</name>
</gene>
<comment type="similarity">
    <text evidence="8">Belongs to the TsuA/YedE (TC 9.B.102) family.</text>
</comment>
<accession>A0ABN1J8F2</accession>
<keyword evidence="5 9" id="KW-0812">Transmembrane</keyword>
<evidence type="ECO:0000256" key="3">
    <source>
        <dbReference type="ARBA" id="ARBA00022475"/>
    </source>
</evidence>